<evidence type="ECO:0000256" key="6">
    <source>
        <dbReference type="ARBA" id="ARBA00024209"/>
    </source>
</evidence>
<dbReference type="PANTHER" id="PTHR14155">
    <property type="entry name" value="RING FINGER DOMAIN-CONTAINING"/>
    <property type="match status" value="1"/>
</dbReference>
<accession>A0A426ZDS2</accession>
<evidence type="ECO:0000256" key="1">
    <source>
        <dbReference type="ARBA" id="ARBA00000900"/>
    </source>
</evidence>
<evidence type="ECO:0000313" key="10">
    <source>
        <dbReference type="Proteomes" id="UP000287651"/>
    </source>
</evidence>
<evidence type="ECO:0000256" key="2">
    <source>
        <dbReference type="ARBA" id="ARBA00012483"/>
    </source>
</evidence>
<dbReference type="Proteomes" id="UP000287651">
    <property type="component" value="Unassembled WGS sequence"/>
</dbReference>
<name>A0A426ZDS2_ENSVE</name>
<feature type="domain" description="RING-type" evidence="8">
    <location>
        <begin position="1"/>
        <end position="43"/>
    </location>
</feature>
<dbReference type="AlphaFoldDB" id="A0A426ZDS2"/>
<keyword evidence="5" id="KW-0862">Zinc</keyword>
<dbReference type="GO" id="GO:0061630">
    <property type="term" value="F:ubiquitin protein ligase activity"/>
    <property type="evidence" value="ECO:0007669"/>
    <property type="project" value="UniProtKB-EC"/>
</dbReference>
<dbReference type="InterPro" id="IPR013083">
    <property type="entry name" value="Znf_RING/FYVE/PHD"/>
</dbReference>
<sequence length="88" mass="9729">CGVCLTKFEDNAKLHLLPRCSHVFHLDCIDAWLTSHVTCLIYRANLAKQAADNNLDLLHITTLDIDATGLQSKTIVPPQDHVAIVIDP</sequence>
<dbReference type="EC" id="2.3.2.27" evidence="2"/>
<dbReference type="EMBL" id="AMZH03007109">
    <property type="protein sequence ID" value="RRT62131.1"/>
    <property type="molecule type" value="Genomic_DNA"/>
</dbReference>
<dbReference type="SUPFAM" id="SSF57850">
    <property type="entry name" value="RING/U-box"/>
    <property type="match status" value="1"/>
</dbReference>
<evidence type="ECO:0000256" key="7">
    <source>
        <dbReference type="PROSITE-ProRule" id="PRU00175"/>
    </source>
</evidence>
<evidence type="ECO:0000313" key="9">
    <source>
        <dbReference type="EMBL" id="RRT62131.1"/>
    </source>
</evidence>
<feature type="non-terminal residue" evidence="9">
    <location>
        <position position="1"/>
    </location>
</feature>
<protein>
    <recommendedName>
        <fullName evidence="2">RING-type E3 ubiquitin transferase</fullName>
        <ecNumber evidence="2">2.3.2.27</ecNumber>
    </recommendedName>
</protein>
<dbReference type="Gene3D" id="3.30.40.10">
    <property type="entry name" value="Zinc/RING finger domain, C3HC4 (zinc finger)"/>
    <property type="match status" value="1"/>
</dbReference>
<evidence type="ECO:0000256" key="3">
    <source>
        <dbReference type="ARBA" id="ARBA00022723"/>
    </source>
</evidence>
<proteinExistence type="inferred from homology"/>
<dbReference type="PROSITE" id="PS50089">
    <property type="entry name" value="ZF_RING_2"/>
    <property type="match status" value="1"/>
</dbReference>
<evidence type="ECO:0000256" key="5">
    <source>
        <dbReference type="ARBA" id="ARBA00022833"/>
    </source>
</evidence>
<comment type="caution">
    <text evidence="9">The sequence shown here is derived from an EMBL/GenBank/DDBJ whole genome shotgun (WGS) entry which is preliminary data.</text>
</comment>
<comment type="similarity">
    <text evidence="6">Belongs to the RING-type zinc finger family. ATL subfamily.</text>
</comment>
<comment type="catalytic activity">
    <reaction evidence="1">
        <text>S-ubiquitinyl-[E2 ubiquitin-conjugating enzyme]-L-cysteine + [acceptor protein]-L-lysine = [E2 ubiquitin-conjugating enzyme]-L-cysteine + N(6)-ubiquitinyl-[acceptor protein]-L-lysine.</text>
        <dbReference type="EC" id="2.3.2.27"/>
    </reaction>
</comment>
<gene>
    <name evidence="9" type="ORF">B296_00012469</name>
</gene>
<dbReference type="Pfam" id="PF13639">
    <property type="entry name" value="zf-RING_2"/>
    <property type="match status" value="1"/>
</dbReference>
<reference evidence="9 10" key="1">
    <citation type="journal article" date="2014" name="Agronomy (Basel)">
        <title>A Draft Genome Sequence for Ensete ventricosum, the Drought-Tolerant Tree Against Hunger.</title>
        <authorList>
            <person name="Harrison J."/>
            <person name="Moore K.A."/>
            <person name="Paszkiewicz K."/>
            <person name="Jones T."/>
            <person name="Grant M."/>
            <person name="Ambacheew D."/>
            <person name="Muzemil S."/>
            <person name="Studholme D.J."/>
        </authorList>
    </citation>
    <scope>NUCLEOTIDE SEQUENCE [LARGE SCALE GENOMIC DNA]</scope>
</reference>
<organism evidence="9 10">
    <name type="scientific">Ensete ventricosum</name>
    <name type="common">Abyssinian banana</name>
    <name type="synonym">Musa ensete</name>
    <dbReference type="NCBI Taxonomy" id="4639"/>
    <lineage>
        <taxon>Eukaryota</taxon>
        <taxon>Viridiplantae</taxon>
        <taxon>Streptophyta</taxon>
        <taxon>Embryophyta</taxon>
        <taxon>Tracheophyta</taxon>
        <taxon>Spermatophyta</taxon>
        <taxon>Magnoliopsida</taxon>
        <taxon>Liliopsida</taxon>
        <taxon>Zingiberales</taxon>
        <taxon>Musaceae</taxon>
        <taxon>Ensete</taxon>
    </lineage>
</organism>
<dbReference type="InterPro" id="IPR053238">
    <property type="entry name" value="RING-H2_zinc_finger"/>
</dbReference>
<dbReference type="PANTHER" id="PTHR14155:SF263">
    <property type="entry name" value="E3 UBIQUITIN-PROTEIN LIGASE ATL6"/>
    <property type="match status" value="1"/>
</dbReference>
<dbReference type="InterPro" id="IPR001841">
    <property type="entry name" value="Znf_RING"/>
</dbReference>
<evidence type="ECO:0000259" key="8">
    <source>
        <dbReference type="PROSITE" id="PS50089"/>
    </source>
</evidence>
<keyword evidence="4 7" id="KW-0863">Zinc-finger</keyword>
<dbReference type="GO" id="GO:0008270">
    <property type="term" value="F:zinc ion binding"/>
    <property type="evidence" value="ECO:0007669"/>
    <property type="project" value="UniProtKB-KW"/>
</dbReference>
<keyword evidence="3" id="KW-0479">Metal-binding</keyword>
<evidence type="ECO:0000256" key="4">
    <source>
        <dbReference type="ARBA" id="ARBA00022771"/>
    </source>
</evidence>